<dbReference type="CDD" id="cd02861">
    <property type="entry name" value="E_set_pullulanase_like"/>
    <property type="match status" value="1"/>
</dbReference>
<evidence type="ECO:0000256" key="1">
    <source>
        <dbReference type="ARBA" id="ARBA00001526"/>
    </source>
</evidence>
<name>A0A6L6Q2J2_9BURK</name>
<dbReference type="OrthoDB" id="9801061at2"/>
<dbReference type="EC" id="3.5.2.6" evidence="3 6"/>
<dbReference type="PROSITE" id="PS00336">
    <property type="entry name" value="BETA_LACTAMASE_C"/>
    <property type="match status" value="1"/>
</dbReference>
<dbReference type="InterPro" id="IPR013783">
    <property type="entry name" value="Ig-like_fold"/>
</dbReference>
<dbReference type="EMBL" id="WNLA01000011">
    <property type="protein sequence ID" value="MTW03639.1"/>
    <property type="molecule type" value="Genomic_DNA"/>
</dbReference>
<feature type="chain" id="PRO_5026912950" description="Beta-lactamase" evidence="7">
    <location>
        <begin position="21"/>
        <end position="648"/>
    </location>
</feature>
<dbReference type="AlphaFoldDB" id="A0A6L6Q2J2"/>
<evidence type="ECO:0000313" key="9">
    <source>
        <dbReference type="EMBL" id="MTW03639.1"/>
    </source>
</evidence>
<dbReference type="Gene3D" id="3.40.710.10">
    <property type="entry name" value="DD-peptidase/beta-lactamase superfamily"/>
    <property type="match status" value="1"/>
</dbReference>
<comment type="catalytic activity">
    <reaction evidence="1 6">
        <text>a beta-lactam + H2O = a substituted beta-amino acid</text>
        <dbReference type="Rhea" id="RHEA:20401"/>
        <dbReference type="ChEBI" id="CHEBI:15377"/>
        <dbReference type="ChEBI" id="CHEBI:35627"/>
        <dbReference type="ChEBI" id="CHEBI:140347"/>
        <dbReference type="EC" id="3.5.2.6"/>
    </reaction>
</comment>
<reference evidence="9 10" key="1">
    <citation type="submission" date="2019-11" db="EMBL/GenBank/DDBJ databases">
        <title>Type strains purchased from KCTC, JCM and DSMZ.</title>
        <authorList>
            <person name="Lu H."/>
        </authorList>
    </citation>
    <scope>NUCLEOTIDE SEQUENCE [LARGE SCALE GENOMIC DNA]</scope>
    <source>
        <strain evidence="9 10">KCTC 42409</strain>
    </source>
</reference>
<feature type="domain" description="Beta-lactamase-related" evidence="8">
    <location>
        <begin position="42"/>
        <end position="322"/>
    </location>
</feature>
<keyword evidence="7" id="KW-0732">Signal</keyword>
<dbReference type="GO" id="GO:0046677">
    <property type="term" value="P:response to antibiotic"/>
    <property type="evidence" value="ECO:0007669"/>
    <property type="project" value="UniProtKB-UniRule"/>
</dbReference>
<evidence type="ECO:0000256" key="6">
    <source>
        <dbReference type="RuleBase" id="RU361140"/>
    </source>
</evidence>
<proteinExistence type="inferred from homology"/>
<gene>
    <name evidence="9" type="ORF">GM668_16275</name>
</gene>
<dbReference type="InterPro" id="IPR050491">
    <property type="entry name" value="AmpC-like"/>
</dbReference>
<dbReference type="InterPro" id="IPR001586">
    <property type="entry name" value="Beta-lactam_class-C_AS"/>
</dbReference>
<dbReference type="GO" id="GO:0008800">
    <property type="term" value="F:beta-lactamase activity"/>
    <property type="evidence" value="ECO:0007669"/>
    <property type="project" value="UniProtKB-UniRule"/>
</dbReference>
<comment type="caution">
    <text evidence="9">The sequence shown here is derived from an EMBL/GenBank/DDBJ whole genome shotgun (WGS) entry which is preliminary data.</text>
</comment>
<evidence type="ECO:0000259" key="8">
    <source>
        <dbReference type="Pfam" id="PF00144"/>
    </source>
</evidence>
<keyword evidence="4 6" id="KW-0378">Hydrolase</keyword>
<dbReference type="Pfam" id="PF00144">
    <property type="entry name" value="Beta-lactamase"/>
    <property type="match status" value="1"/>
</dbReference>
<dbReference type="PANTHER" id="PTHR46825">
    <property type="entry name" value="D-ALANYL-D-ALANINE-CARBOXYPEPTIDASE/ENDOPEPTIDASE AMPH"/>
    <property type="match status" value="1"/>
</dbReference>
<evidence type="ECO:0000256" key="2">
    <source>
        <dbReference type="ARBA" id="ARBA00007840"/>
    </source>
</evidence>
<dbReference type="Proteomes" id="UP000484015">
    <property type="component" value="Unassembled WGS sequence"/>
</dbReference>
<dbReference type="GO" id="GO:0017001">
    <property type="term" value="P:antibiotic catabolic process"/>
    <property type="evidence" value="ECO:0007669"/>
    <property type="project" value="InterPro"/>
</dbReference>
<dbReference type="PANTHER" id="PTHR46825:SF9">
    <property type="entry name" value="BETA-LACTAMASE-RELATED DOMAIN-CONTAINING PROTEIN"/>
    <property type="match status" value="1"/>
</dbReference>
<evidence type="ECO:0000256" key="4">
    <source>
        <dbReference type="ARBA" id="ARBA00022801"/>
    </source>
</evidence>
<dbReference type="RefSeq" id="WP_155440020.1">
    <property type="nucleotide sequence ID" value="NZ_WNLA01000011.1"/>
</dbReference>
<dbReference type="GO" id="GO:0030288">
    <property type="term" value="C:outer membrane-bounded periplasmic space"/>
    <property type="evidence" value="ECO:0007669"/>
    <property type="project" value="InterPro"/>
</dbReference>
<keyword evidence="5 6" id="KW-0046">Antibiotic resistance</keyword>
<dbReference type="InterPro" id="IPR001466">
    <property type="entry name" value="Beta-lactam-related"/>
</dbReference>
<sequence length="648" mass="68425">MRRPILLTVLPLLLTSVVRAAPILDTPPDQLARDVLGNLPGSAAVGVLRHGAEAYGSAGPAGPDAAFEIGSISKVFTGLLVAQAVEHGDLALDDKLGALLPARLPSPVAAITLRQLLTHTACLTEFPGDLKLGPDLTRPFPAYSRAKLWAALARTRLPQAAPCEPRYSNTGFAVLGELLAQRYNKPWATLVRERITQPLGMDNTFVLATAGSRKLAPGYLQQRPAAHWNSYVFNSAGGLYSTTADMLRFSGAMLAGRNGPLGAAAERVLQPLGRYGGDQIGYAVFMRGPEGHRTYSHNGRTGGYASNWTIAPKTGDALIVLAGNADARPDQLLHALYEERYPLPPAQAGVTATPPSQLAGVYRAAGNMSFTFVEQDGRLYGRLTGQPFSPLTPYATDSYALPDAGAEFAFIREGGRITSVVLRQRGSETPARRTDQAPPPSAWQADVTQDAYGGNYHGADAKGKPVHLTVQAQAAQLSVALAGGAPPLHLFPDPSHPGRYMADTRPLALTFERNADGAATALLLEQKGKTVRAIRAATPLPPLDAVPIYLRGSMNDWGAVTRLAPAGNSAYSVTVPLAAGSHVFKVASEDWKTVDLGSTGMDASVGDSAPHVVGIAGENMTLSVQQAGDYCFTLSAANGRLTLSVRRL</sequence>
<dbReference type="SUPFAM" id="SSF89372">
    <property type="entry name" value="Fucose-specific lectin"/>
    <property type="match status" value="1"/>
</dbReference>
<dbReference type="SUPFAM" id="SSF56601">
    <property type="entry name" value="beta-lactamase/transpeptidase-like"/>
    <property type="match status" value="1"/>
</dbReference>
<evidence type="ECO:0000256" key="5">
    <source>
        <dbReference type="ARBA" id="ARBA00023251"/>
    </source>
</evidence>
<evidence type="ECO:0000313" key="10">
    <source>
        <dbReference type="Proteomes" id="UP000484015"/>
    </source>
</evidence>
<evidence type="ECO:0000256" key="3">
    <source>
        <dbReference type="ARBA" id="ARBA00012865"/>
    </source>
</evidence>
<organism evidence="9 10">
    <name type="scientific">Pseudoduganella ginsengisoli</name>
    <dbReference type="NCBI Taxonomy" id="1462440"/>
    <lineage>
        <taxon>Bacteria</taxon>
        <taxon>Pseudomonadati</taxon>
        <taxon>Pseudomonadota</taxon>
        <taxon>Betaproteobacteria</taxon>
        <taxon>Burkholderiales</taxon>
        <taxon>Oxalobacteraceae</taxon>
        <taxon>Telluria group</taxon>
        <taxon>Pseudoduganella</taxon>
    </lineage>
</organism>
<protein>
    <recommendedName>
        <fullName evidence="3 6">Beta-lactamase</fullName>
        <ecNumber evidence="3 6">3.5.2.6</ecNumber>
    </recommendedName>
</protein>
<keyword evidence="10" id="KW-1185">Reference proteome</keyword>
<dbReference type="InterPro" id="IPR012338">
    <property type="entry name" value="Beta-lactam/transpept-like"/>
</dbReference>
<accession>A0A6L6Q2J2</accession>
<feature type="signal peptide" evidence="7">
    <location>
        <begin position="1"/>
        <end position="20"/>
    </location>
</feature>
<evidence type="ECO:0000256" key="7">
    <source>
        <dbReference type="SAM" id="SignalP"/>
    </source>
</evidence>
<comment type="similarity">
    <text evidence="2 6">Belongs to the class-C beta-lactamase family.</text>
</comment>
<dbReference type="Gene3D" id="2.60.40.10">
    <property type="entry name" value="Immunoglobulins"/>
    <property type="match status" value="1"/>
</dbReference>